<feature type="region of interest" description="Disordered" evidence="1">
    <location>
        <begin position="1"/>
        <end position="24"/>
    </location>
</feature>
<proteinExistence type="predicted"/>
<evidence type="ECO:0000313" key="3">
    <source>
        <dbReference type="Proteomes" id="UP001218788"/>
    </source>
</evidence>
<dbReference type="EMBL" id="JAQQXP010000004">
    <property type="protein sequence ID" value="MDC8832969.1"/>
    <property type="molecule type" value="Genomic_DNA"/>
</dbReference>
<gene>
    <name evidence="2" type="ORF">OIK42_19620</name>
</gene>
<reference evidence="2 3" key="1">
    <citation type="submission" date="2022-10" db="EMBL/GenBank/DDBJ databases">
        <title>Alteromonas sp. chi3 Genome sequencing.</title>
        <authorList>
            <person name="Park S."/>
        </authorList>
    </citation>
    <scope>NUCLEOTIDE SEQUENCE [LARGE SCALE GENOMIC DNA]</scope>
    <source>
        <strain evidence="3">chi3</strain>
    </source>
</reference>
<dbReference type="RefSeq" id="WP_273642873.1">
    <property type="nucleotide sequence ID" value="NZ_JAQQXP010000004.1"/>
</dbReference>
<organism evidence="2 3">
    <name type="scientific">Alteromonas gilva</name>
    <dbReference type="NCBI Taxonomy" id="2987522"/>
    <lineage>
        <taxon>Bacteria</taxon>
        <taxon>Pseudomonadati</taxon>
        <taxon>Pseudomonadota</taxon>
        <taxon>Gammaproteobacteria</taxon>
        <taxon>Alteromonadales</taxon>
        <taxon>Alteromonadaceae</taxon>
        <taxon>Alteromonas/Salinimonas group</taxon>
        <taxon>Alteromonas</taxon>
    </lineage>
</organism>
<protein>
    <submittedName>
        <fullName evidence="2">Uncharacterized protein</fullName>
    </submittedName>
</protein>
<dbReference type="Proteomes" id="UP001218788">
    <property type="component" value="Unassembled WGS sequence"/>
</dbReference>
<accession>A0ABT5L7C6</accession>
<evidence type="ECO:0000256" key="1">
    <source>
        <dbReference type="SAM" id="MobiDB-lite"/>
    </source>
</evidence>
<name>A0ABT5L7C6_9ALTE</name>
<sequence length="197" mass="21949">MKKNVPDINFDSENTGSAREQIAHPDVGGLTEGLLVRKGGTSEQLDNSENSHKLHHSMIEMVTAEELVDILGMTVEATPCVVKGPENTRMVLIKTYYGKLTFEAMGDASGWGEGEYTESIQALCEFDPIVHADYFQMNAINAMFNVSTLYNEKSKIKMRSQIILEGGRCVANILQQVNRFAFDAERAFREMATARFS</sequence>
<evidence type="ECO:0000313" key="2">
    <source>
        <dbReference type="EMBL" id="MDC8832969.1"/>
    </source>
</evidence>
<comment type="caution">
    <text evidence="2">The sequence shown here is derived from an EMBL/GenBank/DDBJ whole genome shotgun (WGS) entry which is preliminary data.</text>
</comment>
<keyword evidence="3" id="KW-1185">Reference proteome</keyword>